<feature type="transmembrane region" description="Helical" evidence="1">
    <location>
        <begin position="36"/>
        <end position="56"/>
    </location>
</feature>
<dbReference type="Proteomes" id="UP000002595">
    <property type="component" value="Chromosome"/>
</dbReference>
<gene>
    <name evidence="2" type="ordered locus">Pisl_1461</name>
</gene>
<reference evidence="2" key="1">
    <citation type="submission" date="2006-12" db="EMBL/GenBank/DDBJ databases">
        <title>Complete sequence of Pyrobaculum islandicum DSM 4184.</title>
        <authorList>
            <person name="Copeland A."/>
            <person name="Lucas S."/>
            <person name="Lapidus A."/>
            <person name="Barry K."/>
            <person name="Detter J.C."/>
            <person name="Glavina del Rio T."/>
            <person name="Dalin E."/>
            <person name="Tice H."/>
            <person name="Pitluck S."/>
            <person name="Meincke L."/>
            <person name="Brettin T."/>
            <person name="Bruce D."/>
            <person name="Han C."/>
            <person name="Tapia R."/>
            <person name="Gilna P."/>
            <person name="Schmutz J."/>
            <person name="Larimer F."/>
            <person name="Land M."/>
            <person name="Hauser L."/>
            <person name="Kyrpides N."/>
            <person name="Mikhailova N."/>
            <person name="Cozen A.E."/>
            <person name="Fitz-Gibbon S.T."/>
            <person name="House C.H."/>
            <person name="Saltikov C."/>
            <person name="Lowe T."/>
            <person name="Richardson P."/>
        </authorList>
    </citation>
    <scope>NUCLEOTIDE SEQUENCE [LARGE SCALE GENOMIC DNA]</scope>
    <source>
        <strain evidence="2">DSM 4184</strain>
    </source>
</reference>
<proteinExistence type="predicted"/>
<evidence type="ECO:0000313" key="3">
    <source>
        <dbReference type="Proteomes" id="UP000002595"/>
    </source>
</evidence>
<dbReference type="EMBL" id="CP000504">
    <property type="protein sequence ID" value="ABL88617.1"/>
    <property type="molecule type" value="Genomic_DNA"/>
</dbReference>
<feature type="transmembrane region" description="Helical" evidence="1">
    <location>
        <begin position="68"/>
        <end position="91"/>
    </location>
</feature>
<dbReference type="HOGENOM" id="CLU_1709204_0_0_2"/>
<name>A1RUI5_PYRIL</name>
<feature type="transmembrane region" description="Helical" evidence="1">
    <location>
        <begin position="103"/>
        <end position="121"/>
    </location>
</feature>
<keyword evidence="3" id="KW-1185">Reference proteome</keyword>
<evidence type="ECO:0000313" key="2">
    <source>
        <dbReference type="EMBL" id="ABL88617.1"/>
    </source>
</evidence>
<organism evidence="2 3">
    <name type="scientific">Pyrobaculum islandicum (strain DSM 4184 / JCM 9189 / GEO3)</name>
    <dbReference type="NCBI Taxonomy" id="384616"/>
    <lineage>
        <taxon>Archaea</taxon>
        <taxon>Thermoproteota</taxon>
        <taxon>Thermoprotei</taxon>
        <taxon>Thermoproteales</taxon>
        <taxon>Thermoproteaceae</taxon>
        <taxon>Pyrobaculum</taxon>
    </lineage>
</organism>
<dbReference type="eggNOG" id="arCOG10902">
    <property type="taxonomic scope" value="Archaea"/>
</dbReference>
<accession>A1RUI5</accession>
<sequence length="153" mass="16538">MLGLQRRLWVVWLGRRASRGESRRAVAAGAAGNPRAAVWVNVMMAAAVLAFSNIVARAVKMFNVERYVLAMLLTFAATRTTVVVSNVLILAGVIHTPLLSPQVQFTLAIHIATLAVITPVFQPAHVSNAVSRQPLCHFLLPRLTCLTATTSGR</sequence>
<dbReference type="STRING" id="384616.Pisl_1461"/>
<protein>
    <submittedName>
        <fullName evidence="2">Uncharacterized protein</fullName>
    </submittedName>
</protein>
<keyword evidence="1" id="KW-0812">Transmembrane</keyword>
<dbReference type="AlphaFoldDB" id="A1RUI5"/>
<keyword evidence="1" id="KW-0472">Membrane</keyword>
<evidence type="ECO:0000256" key="1">
    <source>
        <dbReference type="SAM" id="Phobius"/>
    </source>
</evidence>
<keyword evidence="1" id="KW-1133">Transmembrane helix</keyword>
<dbReference type="KEGG" id="pis:Pisl_1461"/>